<proteinExistence type="predicted"/>
<sequence length="213" mass="25650">MKQEKYLTETLAKFWEKLSLPSSIITSYSEIEIPFNWGSFYYRANTGETRIHYKKKINKWSYSGLQNSNLCNMIIYNSEYKRLPNRVVKELTEAMNNNLEELLIDSAFKNKNMLSFVTHPLILEFNKISQKLIALNQDEKVIWLDKYNFAMIKNLDDEYKIYYKSLTFTFYISIPKDERQRPHIEEFTYDENKMIYPTVKEYMKRLSAELDKK</sequence>
<evidence type="ECO:0000313" key="1">
    <source>
        <dbReference type="EMBL" id="DAF42972.1"/>
    </source>
</evidence>
<protein>
    <submittedName>
        <fullName evidence="1">Uncharacterized protein</fullName>
    </submittedName>
</protein>
<reference evidence="1" key="1">
    <citation type="journal article" date="2021" name="Proc. Natl. Acad. Sci. U.S.A.">
        <title>A Catalog of Tens of Thousands of Viruses from Human Metagenomes Reveals Hidden Associations with Chronic Diseases.</title>
        <authorList>
            <person name="Tisza M.J."/>
            <person name="Buck C.B."/>
        </authorList>
    </citation>
    <scope>NUCLEOTIDE SEQUENCE</scope>
    <source>
        <strain evidence="1">CtHip2</strain>
    </source>
</reference>
<accession>A0A8S5RW27</accession>
<name>A0A8S5RW27_9CAUD</name>
<organism evidence="1">
    <name type="scientific">Siphoviridae sp. ctHip2</name>
    <dbReference type="NCBI Taxonomy" id="2827830"/>
    <lineage>
        <taxon>Viruses</taxon>
        <taxon>Duplodnaviria</taxon>
        <taxon>Heunggongvirae</taxon>
        <taxon>Uroviricota</taxon>
        <taxon>Caudoviricetes</taxon>
    </lineage>
</organism>
<dbReference type="EMBL" id="BK032497">
    <property type="protein sequence ID" value="DAF42972.1"/>
    <property type="molecule type" value="Genomic_DNA"/>
</dbReference>